<dbReference type="AlphaFoldDB" id="A0A517QIX1"/>
<reference evidence="1 2" key="1">
    <citation type="submission" date="2019-02" db="EMBL/GenBank/DDBJ databases">
        <title>Deep-cultivation of Planctomycetes and their phenomic and genomic characterization uncovers novel biology.</title>
        <authorList>
            <person name="Wiegand S."/>
            <person name="Jogler M."/>
            <person name="Boedeker C."/>
            <person name="Pinto D."/>
            <person name="Vollmers J."/>
            <person name="Rivas-Marin E."/>
            <person name="Kohn T."/>
            <person name="Peeters S.H."/>
            <person name="Heuer A."/>
            <person name="Rast P."/>
            <person name="Oberbeckmann S."/>
            <person name="Bunk B."/>
            <person name="Jeske O."/>
            <person name="Meyerdierks A."/>
            <person name="Storesund J.E."/>
            <person name="Kallscheuer N."/>
            <person name="Luecker S."/>
            <person name="Lage O.M."/>
            <person name="Pohl T."/>
            <person name="Merkel B.J."/>
            <person name="Hornburger P."/>
            <person name="Mueller R.-W."/>
            <person name="Bruemmer F."/>
            <person name="Labrenz M."/>
            <person name="Spormann A.M."/>
            <person name="Op den Camp H."/>
            <person name="Overmann J."/>
            <person name="Amann R."/>
            <person name="Jetten M.S.M."/>
            <person name="Mascher T."/>
            <person name="Medema M.H."/>
            <person name="Devos D.P."/>
            <person name="Kaster A.-K."/>
            <person name="Ovreas L."/>
            <person name="Rohde M."/>
            <person name="Galperin M.Y."/>
            <person name="Jogler C."/>
        </authorList>
    </citation>
    <scope>NUCLEOTIDE SEQUENCE [LARGE SCALE GENOMIC DNA]</scope>
    <source>
        <strain evidence="1 2">Mal48</strain>
    </source>
</reference>
<organism evidence="1 2">
    <name type="scientific">Thalassoglobus polymorphus</name>
    <dbReference type="NCBI Taxonomy" id="2527994"/>
    <lineage>
        <taxon>Bacteria</taxon>
        <taxon>Pseudomonadati</taxon>
        <taxon>Planctomycetota</taxon>
        <taxon>Planctomycetia</taxon>
        <taxon>Planctomycetales</taxon>
        <taxon>Planctomycetaceae</taxon>
        <taxon>Thalassoglobus</taxon>
    </lineage>
</organism>
<protein>
    <submittedName>
        <fullName evidence="1">Uncharacterized protein</fullName>
    </submittedName>
</protein>
<accession>A0A517QIX1</accession>
<dbReference type="Proteomes" id="UP000315724">
    <property type="component" value="Chromosome"/>
</dbReference>
<dbReference type="EMBL" id="CP036267">
    <property type="protein sequence ID" value="QDT31477.1"/>
    <property type="molecule type" value="Genomic_DNA"/>
</dbReference>
<sequence>MAQMRKVSRGEVLDLAEKLAEDYGESLTLTAFRRETGLSQHVIFDLFGNWKNLRTEVGLTPEAPRARNKISKNQILKLMTEQVAEHGENLTEVQFLHATGLSGRMIMDRFGSWGDLRESVGLSRRARLKTRYSEQDLYDDLYRVYRIFRERPNYNKHRYRGGLISPGTICHRFTSWEWACLRFRDYLKSHDLFNSKMPLPEQLEQEFREREEKRLAAMR</sequence>
<evidence type="ECO:0000313" key="2">
    <source>
        <dbReference type="Proteomes" id="UP000315724"/>
    </source>
</evidence>
<dbReference type="RefSeq" id="WP_145196071.1">
    <property type="nucleotide sequence ID" value="NZ_CP036267.1"/>
</dbReference>
<dbReference type="KEGG" id="tpol:Mal48_07110"/>
<dbReference type="OrthoDB" id="275279at2"/>
<proteinExistence type="predicted"/>
<gene>
    <name evidence="1" type="ORF">Mal48_07110</name>
</gene>
<keyword evidence="2" id="KW-1185">Reference proteome</keyword>
<evidence type="ECO:0000313" key="1">
    <source>
        <dbReference type="EMBL" id="QDT31477.1"/>
    </source>
</evidence>
<name>A0A517QIX1_9PLAN</name>